<dbReference type="EMBL" id="SNWD01000009">
    <property type="protein sequence ID" value="TDN80614.1"/>
    <property type="molecule type" value="Genomic_DNA"/>
</dbReference>
<feature type="signal peptide" evidence="1">
    <location>
        <begin position="1"/>
        <end position="16"/>
    </location>
</feature>
<evidence type="ECO:0000313" key="3">
    <source>
        <dbReference type="EMBL" id="TDN80614.1"/>
    </source>
</evidence>
<dbReference type="Gene3D" id="1.20.1270.180">
    <property type="match status" value="1"/>
</dbReference>
<evidence type="ECO:0000259" key="2">
    <source>
        <dbReference type="Pfam" id="PF07007"/>
    </source>
</evidence>
<protein>
    <submittedName>
        <fullName evidence="3">Uncharacterized protein YecT (DUF1311 family)</fullName>
    </submittedName>
</protein>
<proteinExistence type="predicted"/>
<evidence type="ECO:0000256" key="1">
    <source>
        <dbReference type="SAM" id="SignalP"/>
    </source>
</evidence>
<sequence>MLILAMMALAAQSAPACDDAKTQADMSRCSVQAYQAADATLNAQWKTTYAFMKARDASAPADDARPGYAPALLESQRDWLKYRDSQCRVEGYVARGGSMEPMLVSGCKAELTRERIKQLRDLQQTMTM</sequence>
<keyword evidence="4" id="KW-1185">Reference proteome</keyword>
<feature type="domain" description="Lysozyme inhibitor LprI-like N-terminal" evidence="2">
    <location>
        <begin position="17"/>
        <end position="119"/>
    </location>
</feature>
<dbReference type="PANTHER" id="PTHR39176:SF1">
    <property type="entry name" value="PERIPLASMIC PROTEIN"/>
    <property type="match status" value="1"/>
</dbReference>
<gene>
    <name evidence="3" type="ORF">EV664_1092</name>
</gene>
<dbReference type="InterPro" id="IPR009739">
    <property type="entry name" value="LprI-like_N"/>
</dbReference>
<dbReference type="Proteomes" id="UP000295493">
    <property type="component" value="Unassembled WGS sequence"/>
</dbReference>
<dbReference type="PANTHER" id="PTHR39176">
    <property type="entry name" value="PERIPLASMIC PROTEIN-RELATED"/>
    <property type="match status" value="1"/>
</dbReference>
<dbReference type="Pfam" id="PF07007">
    <property type="entry name" value="LprI"/>
    <property type="match status" value="1"/>
</dbReference>
<accession>A0A4R6FJB0</accession>
<reference evidence="3 4" key="1">
    <citation type="submission" date="2019-03" db="EMBL/GenBank/DDBJ databases">
        <title>Genomic Encyclopedia of Type Strains, Phase IV (KMG-IV): sequencing the most valuable type-strain genomes for metagenomic binning, comparative biology and taxonomic classification.</title>
        <authorList>
            <person name="Goeker M."/>
        </authorList>
    </citation>
    <scope>NUCLEOTIDE SEQUENCE [LARGE SCALE GENOMIC DNA]</scope>
    <source>
        <strain evidence="3 4">DSM 25059</strain>
    </source>
</reference>
<dbReference type="OrthoDB" id="7340239at2"/>
<organism evidence="3 4">
    <name type="scientific">Stakelama pacifica</name>
    <dbReference type="NCBI Taxonomy" id="517720"/>
    <lineage>
        <taxon>Bacteria</taxon>
        <taxon>Pseudomonadati</taxon>
        <taxon>Pseudomonadota</taxon>
        <taxon>Alphaproteobacteria</taxon>
        <taxon>Sphingomonadales</taxon>
        <taxon>Sphingomonadaceae</taxon>
        <taxon>Stakelama</taxon>
    </lineage>
</organism>
<name>A0A4R6FJB0_9SPHN</name>
<dbReference type="RefSeq" id="WP_133496097.1">
    <property type="nucleotide sequence ID" value="NZ_BMLU01000009.1"/>
</dbReference>
<comment type="caution">
    <text evidence="3">The sequence shown here is derived from an EMBL/GenBank/DDBJ whole genome shotgun (WGS) entry which is preliminary data.</text>
</comment>
<evidence type="ECO:0000313" key="4">
    <source>
        <dbReference type="Proteomes" id="UP000295493"/>
    </source>
</evidence>
<feature type="chain" id="PRO_5020790194" evidence="1">
    <location>
        <begin position="17"/>
        <end position="128"/>
    </location>
</feature>
<keyword evidence="1" id="KW-0732">Signal</keyword>
<dbReference type="AlphaFoldDB" id="A0A4R6FJB0"/>